<sequence length="343" mass="37626">MVVTINPTTELNLSSFDWSVNTTANDSTFNETADMVIRLALIVLLFITMVSLGCTMDISKIKDHLMKPKGVVIAVGAQYGIMPFTAFCLAKLFRLSPMESLSVLICGCCPGGNLSNIFALALQGDMNLSIVMTACSTVLALAMMPLLLYLYSWGFSNLVDFVPFTGIIFSLILILVPCGIGILLNYRVPQYSKIITQAGLTLMLISCIVIGVLAGVADGGQIFKVLSSQLVATAALMPLTGYIFGYILSALFRMNEPCRRTVSMEVGCQNIQLCTTILKVAFPAEIIGRLYFFPVIYIVFQIVEALIFIFLFRCHQKLRPSQKGTQAYRTVERAAEVTNEPQQ</sequence>
<keyword evidence="1" id="KW-1185">Reference proteome</keyword>
<accession>A0AC58I5D1</accession>
<gene>
    <name evidence="2" type="primary">slc10a1</name>
</gene>
<organism evidence="1 2">
    <name type="scientific">Danio rerio</name>
    <name type="common">Zebrafish</name>
    <name type="synonym">Brachydanio rerio</name>
    <dbReference type="NCBI Taxonomy" id="7955"/>
    <lineage>
        <taxon>Eukaryota</taxon>
        <taxon>Metazoa</taxon>
        <taxon>Chordata</taxon>
        <taxon>Craniata</taxon>
        <taxon>Vertebrata</taxon>
        <taxon>Euteleostomi</taxon>
        <taxon>Actinopterygii</taxon>
        <taxon>Neopterygii</taxon>
        <taxon>Teleostei</taxon>
        <taxon>Ostariophysi</taxon>
        <taxon>Cypriniformes</taxon>
        <taxon>Danionidae</taxon>
        <taxon>Danioninae</taxon>
        <taxon>Danio</taxon>
    </lineage>
</organism>
<reference evidence="2" key="1">
    <citation type="submission" date="2025-08" db="UniProtKB">
        <authorList>
            <consortium name="RefSeq"/>
        </authorList>
    </citation>
    <scope>IDENTIFICATION</scope>
    <source>
        <strain evidence="2">Tuebingen</strain>
        <tissue evidence="2">Fibroblasts and whole tissue</tissue>
    </source>
</reference>
<dbReference type="RefSeq" id="XP_073789448.1">
    <property type="nucleotide sequence ID" value="XM_073933347.1"/>
</dbReference>
<dbReference type="Proteomes" id="UP000000437">
    <property type="component" value="Chromosome 20"/>
</dbReference>
<evidence type="ECO:0000313" key="1">
    <source>
        <dbReference type="Proteomes" id="UP000000437"/>
    </source>
</evidence>
<evidence type="ECO:0000313" key="2">
    <source>
        <dbReference type="RefSeq" id="XP_073789448.1"/>
    </source>
</evidence>
<name>A0AC58I5D1_DANRE</name>
<proteinExistence type="predicted"/>
<protein>
    <submittedName>
        <fullName evidence="2">Hepatic sodium/bile acid cotransporter</fullName>
    </submittedName>
</protein>